<dbReference type="Gene3D" id="3.40.50.150">
    <property type="entry name" value="Vaccinia Virus protein VP39"/>
    <property type="match status" value="2"/>
</dbReference>
<dbReference type="InterPro" id="IPR029063">
    <property type="entry name" value="SAM-dependent_MTases_sf"/>
</dbReference>
<evidence type="ECO:0000313" key="5">
    <source>
        <dbReference type="Proteomes" id="UP000016860"/>
    </source>
</evidence>
<dbReference type="OrthoDB" id="6713581at2"/>
<name>U4R2Z6_9FIRM</name>
<accession>U4R2Z6</accession>
<dbReference type="EMBL" id="ATAY01000025">
    <property type="protein sequence ID" value="EPR12596.1"/>
    <property type="molecule type" value="Genomic_DNA"/>
</dbReference>
<dbReference type="STRING" id="1330534.L323_07720"/>
<comment type="caution">
    <text evidence="4">The sequence shown here is derived from an EMBL/GenBank/DDBJ whole genome shotgun (WGS) entry which is preliminary data.</text>
</comment>
<evidence type="ECO:0000259" key="1">
    <source>
        <dbReference type="Pfam" id="PF00534"/>
    </source>
</evidence>
<dbReference type="SUPFAM" id="SSF53756">
    <property type="entry name" value="UDP-Glycosyltransferase/glycogen phosphorylase"/>
    <property type="match status" value="1"/>
</dbReference>
<proteinExistence type="predicted"/>
<dbReference type="Pfam" id="PF08241">
    <property type="entry name" value="Methyltransf_11"/>
    <property type="match status" value="1"/>
</dbReference>
<dbReference type="Gene3D" id="3.40.50.2000">
    <property type="entry name" value="Glycogen Phosphorylase B"/>
    <property type="match status" value="2"/>
</dbReference>
<dbReference type="Proteomes" id="UP000016860">
    <property type="component" value="Unassembled WGS sequence"/>
</dbReference>
<dbReference type="GO" id="GO:0016757">
    <property type="term" value="F:glycosyltransferase activity"/>
    <property type="evidence" value="ECO:0007669"/>
    <property type="project" value="InterPro"/>
</dbReference>
<protein>
    <submittedName>
        <fullName evidence="4">Glycosyl transferase family 1</fullName>
    </submittedName>
</protein>
<dbReference type="CDD" id="cd02440">
    <property type="entry name" value="AdoMet_MTases"/>
    <property type="match status" value="2"/>
</dbReference>
<dbReference type="PANTHER" id="PTHR43861">
    <property type="entry name" value="TRANS-ACONITATE 2-METHYLTRANSFERASE-RELATED"/>
    <property type="match status" value="1"/>
</dbReference>
<dbReference type="CDD" id="cd03801">
    <property type="entry name" value="GT4_PimA-like"/>
    <property type="match status" value="1"/>
</dbReference>
<evidence type="ECO:0000259" key="3">
    <source>
        <dbReference type="Pfam" id="PF13439"/>
    </source>
</evidence>
<feature type="domain" description="Glycosyl transferase family 1" evidence="1">
    <location>
        <begin position="148"/>
        <end position="263"/>
    </location>
</feature>
<dbReference type="SUPFAM" id="SSF53335">
    <property type="entry name" value="S-adenosyl-L-methionine-dependent methyltransferases"/>
    <property type="match status" value="2"/>
</dbReference>
<dbReference type="PATRIC" id="fig|1330534.3.peg.1542"/>
<dbReference type="InterPro" id="IPR013216">
    <property type="entry name" value="Methyltransf_11"/>
</dbReference>
<dbReference type="Pfam" id="PF00534">
    <property type="entry name" value="Glycos_transf_1"/>
    <property type="match status" value="1"/>
</dbReference>
<dbReference type="AlphaFoldDB" id="U4R2Z6"/>
<reference evidence="4 5" key="1">
    <citation type="journal article" date="2013" name="Genome Announc.">
        <title>Draft Genome Sequence of the Cellulolytic Bacterium Clostridium papyrosolvens C7 (ATCC 700395).</title>
        <authorList>
            <person name="Zepeda V."/>
            <person name="Dassa B."/>
            <person name="Borovok I."/>
            <person name="Lamed R."/>
            <person name="Bayer E.A."/>
            <person name="Cate J.H."/>
        </authorList>
    </citation>
    <scope>NUCLEOTIDE SEQUENCE [LARGE SCALE GENOMIC DNA]</scope>
    <source>
        <strain evidence="4 5">C7</strain>
    </source>
</reference>
<dbReference type="GO" id="GO:0008757">
    <property type="term" value="F:S-adenosylmethionine-dependent methyltransferase activity"/>
    <property type="evidence" value="ECO:0007669"/>
    <property type="project" value="InterPro"/>
</dbReference>
<dbReference type="RefSeq" id="WP_020815099.1">
    <property type="nucleotide sequence ID" value="NZ_ATAY01000025.1"/>
</dbReference>
<gene>
    <name evidence="4" type="ORF">L323_07720</name>
</gene>
<dbReference type="Pfam" id="PF13439">
    <property type="entry name" value="Glyco_transf_4"/>
    <property type="match status" value="1"/>
</dbReference>
<evidence type="ECO:0000313" key="4">
    <source>
        <dbReference type="EMBL" id="EPR12596.1"/>
    </source>
</evidence>
<feature type="domain" description="Methyltransferase type 11" evidence="2">
    <location>
        <begin position="804"/>
        <end position="899"/>
    </location>
</feature>
<dbReference type="InterPro" id="IPR001296">
    <property type="entry name" value="Glyco_trans_1"/>
</dbReference>
<organism evidence="4 5">
    <name type="scientific">Ruminiclostridium papyrosolvens C7</name>
    <dbReference type="NCBI Taxonomy" id="1330534"/>
    <lineage>
        <taxon>Bacteria</taxon>
        <taxon>Bacillati</taxon>
        <taxon>Bacillota</taxon>
        <taxon>Clostridia</taxon>
        <taxon>Eubacteriales</taxon>
        <taxon>Oscillospiraceae</taxon>
        <taxon>Ruminiclostridium</taxon>
    </lineage>
</organism>
<sequence length="962" mass="112217">MGDQNIKLAIFSKGDDKFIEDIANKLSEDYDIKKITVNMLNMEKLEEGMNWADICWFEWCDELLVYAGRLDIAKEKKIICRLHSYEAFTNYPARVNWNCVDCLIFVSETIRKYAINTFGIDEKITTVIPNGVDLSQFSFENRSYGFNVAYAGYINYKKGPMLLLQVFKALYDYDNRYNFYIAGQFQDSRYLLYFKQMVEELGLETNYHFEGWQKNLDKWLEDKNYILCTSVLESQNMSVMQAMAKGIKPIIHNFAGASEIYPHKYLWNTVNEATFKITDNEYNSVEYRIFVDDNYSLDMQLKSIMSLLEDISARNKHITGFDYKNYWIKRLNSKFDIEGVGFIGLGEIYNQFLYKNRIHLLDAIVNKLFDNINSKRVLELGPGTGIFTELFHNNKVTGYEAVDISERSVSELSKIYPEYLFKNGDISNQTYYSGKYDLIFAADVLLHITDETRYKRVLENISIHLDTNGFCIILDPISVLQVKSKSPHMVIRDREYVEKILEACGLELVEMLPVSYFMNYPFDKDLVGKCGEAAMQLFSTLPEIFKDSELSNHEKNIIGEYLMLKDRQLTCNKNMGLTEKLLIIKKKTNPCKISIKLQEIYDTDSIREQIALIQKQIKQNQKLWHKFSGKADILRLLEKDDNPTFEYIRDKINEFISYETNDFDTFDFTTAQVIIGKREKFHRYELIEFILNNSQDKKLIINNIWYDLYNKEYILPQQIESSKNSHEILSITSNILKKGAVYKNNISGFISDPQIKAEVEENYLAYMWERGIPASQFLPLNVYLKIAERYTFASGFMNNESRVLEAPCGFGYGAAYLSKVCNSVEAIDIAEDNIRFANRAYRQSNVRWNRGDVTCLPYHAGEFDVYVSFEVFEHLPVDMTVKHVEEAYRVLNKGGKFIISTPNKAMRRNVHNPFHIKEYEIEEFSTILSKVFDKVDFYSVENYKVEKGVKMTANNMIAVCEK</sequence>
<feature type="domain" description="Glycosyltransferase subfamily 4-like N-terminal" evidence="3">
    <location>
        <begin position="70"/>
        <end position="135"/>
    </location>
</feature>
<dbReference type="PANTHER" id="PTHR43861:SF6">
    <property type="entry name" value="METHYLTRANSFERASE TYPE 11"/>
    <property type="match status" value="1"/>
</dbReference>
<keyword evidence="4" id="KW-0808">Transferase</keyword>
<dbReference type="Pfam" id="PF13489">
    <property type="entry name" value="Methyltransf_23"/>
    <property type="match status" value="1"/>
</dbReference>
<evidence type="ECO:0000259" key="2">
    <source>
        <dbReference type="Pfam" id="PF08241"/>
    </source>
</evidence>
<dbReference type="InterPro" id="IPR028098">
    <property type="entry name" value="Glyco_trans_4-like_N"/>
</dbReference>